<dbReference type="InterPro" id="IPR011006">
    <property type="entry name" value="CheY-like_superfamily"/>
</dbReference>
<organism evidence="10 11">
    <name type="scientific">Poseidonibacter parvus</name>
    <dbReference type="NCBI Taxonomy" id="1850254"/>
    <lineage>
        <taxon>Bacteria</taxon>
        <taxon>Pseudomonadati</taxon>
        <taxon>Campylobacterota</taxon>
        <taxon>Epsilonproteobacteria</taxon>
        <taxon>Campylobacterales</taxon>
        <taxon>Arcobacteraceae</taxon>
        <taxon>Poseidonibacter</taxon>
    </lineage>
</organism>
<dbReference type="Gene3D" id="3.40.50.2300">
    <property type="match status" value="1"/>
</dbReference>
<evidence type="ECO:0000256" key="2">
    <source>
        <dbReference type="ARBA" id="ARBA00023012"/>
    </source>
</evidence>
<keyword evidence="5" id="KW-0804">Transcription</keyword>
<dbReference type="SMART" id="SM00448">
    <property type="entry name" value="REC"/>
    <property type="match status" value="1"/>
</dbReference>
<dbReference type="GO" id="GO:0000156">
    <property type="term" value="F:phosphorelay response regulator activity"/>
    <property type="evidence" value="ECO:0007669"/>
    <property type="project" value="TreeGrafter"/>
</dbReference>
<dbReference type="InterPro" id="IPR036388">
    <property type="entry name" value="WH-like_DNA-bd_sf"/>
</dbReference>
<evidence type="ECO:0000256" key="7">
    <source>
        <dbReference type="PROSITE-ProRule" id="PRU01091"/>
    </source>
</evidence>
<feature type="domain" description="Response regulatory" evidence="8">
    <location>
        <begin position="13"/>
        <end position="127"/>
    </location>
</feature>
<proteinExistence type="predicted"/>
<dbReference type="PANTHER" id="PTHR48111">
    <property type="entry name" value="REGULATOR OF RPOS"/>
    <property type="match status" value="1"/>
</dbReference>
<keyword evidence="1 6" id="KW-0597">Phosphoprotein</keyword>
<dbReference type="GO" id="GO:0006355">
    <property type="term" value="P:regulation of DNA-templated transcription"/>
    <property type="evidence" value="ECO:0007669"/>
    <property type="project" value="InterPro"/>
</dbReference>
<feature type="domain" description="OmpR/PhoB-type" evidence="9">
    <location>
        <begin position="134"/>
        <end position="229"/>
    </location>
</feature>
<reference evidence="10 11" key="1">
    <citation type="submission" date="2017-01" db="EMBL/GenBank/DDBJ databases">
        <title>Genome sequencing of Arcobacter sp. LPB0137.</title>
        <authorList>
            <person name="Lee G.-W."/>
            <person name="Yi H."/>
        </authorList>
    </citation>
    <scope>NUCLEOTIDE SEQUENCE [LARGE SCALE GENOMIC DNA]</scope>
    <source>
        <strain evidence="10 11">LPB0137</strain>
    </source>
</reference>
<evidence type="ECO:0008006" key="12">
    <source>
        <dbReference type="Google" id="ProtNLM"/>
    </source>
</evidence>
<dbReference type="InterPro" id="IPR001789">
    <property type="entry name" value="Sig_transdc_resp-reg_receiver"/>
</dbReference>
<dbReference type="PANTHER" id="PTHR48111:SF1">
    <property type="entry name" value="TWO-COMPONENT RESPONSE REGULATOR ORR33"/>
    <property type="match status" value="1"/>
</dbReference>
<dbReference type="STRING" id="1850254.LPB137_10470"/>
<gene>
    <name evidence="10" type="ORF">LPB137_10470</name>
</gene>
<evidence type="ECO:0000313" key="11">
    <source>
        <dbReference type="Proteomes" id="UP000186074"/>
    </source>
</evidence>
<evidence type="ECO:0000259" key="8">
    <source>
        <dbReference type="PROSITE" id="PS50110"/>
    </source>
</evidence>
<protein>
    <recommendedName>
        <fullName evidence="12">Transcriptional regulator</fullName>
    </recommendedName>
</protein>
<dbReference type="CDD" id="cd00156">
    <property type="entry name" value="REC"/>
    <property type="match status" value="1"/>
</dbReference>
<dbReference type="InterPro" id="IPR039420">
    <property type="entry name" value="WalR-like"/>
</dbReference>
<dbReference type="OrthoDB" id="5365488at2"/>
<dbReference type="AlphaFoldDB" id="A0A1P8KP22"/>
<keyword evidence="2" id="KW-0902">Two-component regulatory system</keyword>
<dbReference type="EMBL" id="CP019070">
    <property type="protein sequence ID" value="APW66239.1"/>
    <property type="molecule type" value="Genomic_DNA"/>
</dbReference>
<accession>A0A1P8KP22</accession>
<sequence length="230" mass="26498">MNLSLKKLLKQLTILYVSKKDSNYKKINTTLEIFFDNIIRCNNKEDALFIYKDTFPNIIIVDIDLVDSNGIELIKDIRKKNKNIPILIITNNIETHNLIEAIKLNLIDYLLKPIDVSKLIFSLNKIAKIILNSGEISTFIKKDIKYNYLEKTILHNNKTEVLTKTESRLLELLLTNKNKIVSIKEIKKVIWSDKEVSESAFKSLLNRLSKKIGKDTISNSFGIGYGLINK</sequence>
<dbReference type="GO" id="GO:0032993">
    <property type="term" value="C:protein-DNA complex"/>
    <property type="evidence" value="ECO:0007669"/>
    <property type="project" value="TreeGrafter"/>
</dbReference>
<evidence type="ECO:0000313" key="10">
    <source>
        <dbReference type="EMBL" id="APW66239.1"/>
    </source>
</evidence>
<evidence type="ECO:0000256" key="3">
    <source>
        <dbReference type="ARBA" id="ARBA00023015"/>
    </source>
</evidence>
<dbReference type="GO" id="GO:0005829">
    <property type="term" value="C:cytosol"/>
    <property type="evidence" value="ECO:0007669"/>
    <property type="project" value="TreeGrafter"/>
</dbReference>
<evidence type="ECO:0000256" key="5">
    <source>
        <dbReference type="ARBA" id="ARBA00023163"/>
    </source>
</evidence>
<name>A0A1P8KP22_9BACT</name>
<dbReference type="Pfam" id="PF00072">
    <property type="entry name" value="Response_reg"/>
    <property type="match status" value="1"/>
</dbReference>
<keyword evidence="4 7" id="KW-0238">DNA-binding</keyword>
<dbReference type="Pfam" id="PF00486">
    <property type="entry name" value="Trans_reg_C"/>
    <property type="match status" value="1"/>
</dbReference>
<dbReference type="SUPFAM" id="SSF52172">
    <property type="entry name" value="CheY-like"/>
    <property type="match status" value="1"/>
</dbReference>
<dbReference type="SMART" id="SM00862">
    <property type="entry name" value="Trans_reg_C"/>
    <property type="match status" value="1"/>
</dbReference>
<dbReference type="InterPro" id="IPR001867">
    <property type="entry name" value="OmpR/PhoB-type_DNA-bd"/>
</dbReference>
<evidence type="ECO:0000256" key="6">
    <source>
        <dbReference type="PROSITE-ProRule" id="PRU00169"/>
    </source>
</evidence>
<dbReference type="Proteomes" id="UP000186074">
    <property type="component" value="Chromosome"/>
</dbReference>
<keyword evidence="3" id="KW-0805">Transcription regulation</keyword>
<evidence type="ECO:0000259" key="9">
    <source>
        <dbReference type="PROSITE" id="PS51755"/>
    </source>
</evidence>
<dbReference type="Gene3D" id="1.10.10.10">
    <property type="entry name" value="Winged helix-like DNA-binding domain superfamily/Winged helix DNA-binding domain"/>
    <property type="match status" value="1"/>
</dbReference>
<evidence type="ECO:0000256" key="1">
    <source>
        <dbReference type="ARBA" id="ARBA00022553"/>
    </source>
</evidence>
<dbReference type="KEGG" id="alp:LPB137_10470"/>
<dbReference type="PROSITE" id="PS50110">
    <property type="entry name" value="RESPONSE_REGULATORY"/>
    <property type="match status" value="1"/>
</dbReference>
<dbReference type="PROSITE" id="PS51755">
    <property type="entry name" value="OMPR_PHOB"/>
    <property type="match status" value="1"/>
</dbReference>
<dbReference type="GO" id="GO:0000976">
    <property type="term" value="F:transcription cis-regulatory region binding"/>
    <property type="evidence" value="ECO:0007669"/>
    <property type="project" value="TreeGrafter"/>
</dbReference>
<evidence type="ECO:0000256" key="4">
    <source>
        <dbReference type="ARBA" id="ARBA00023125"/>
    </source>
</evidence>
<keyword evidence="11" id="KW-1185">Reference proteome</keyword>
<feature type="modified residue" description="4-aspartylphosphate" evidence="6">
    <location>
        <position position="62"/>
    </location>
</feature>
<feature type="DNA-binding region" description="OmpR/PhoB-type" evidence="7">
    <location>
        <begin position="134"/>
        <end position="229"/>
    </location>
</feature>